<accession>M6K542</accession>
<organism evidence="1 2">
    <name type="scientific">Leptospira santarosai serovar Arenal str. MAVJ 401</name>
    <dbReference type="NCBI Taxonomy" id="1049976"/>
    <lineage>
        <taxon>Bacteria</taxon>
        <taxon>Pseudomonadati</taxon>
        <taxon>Spirochaetota</taxon>
        <taxon>Spirochaetia</taxon>
        <taxon>Leptospirales</taxon>
        <taxon>Leptospiraceae</taxon>
        <taxon>Leptospira</taxon>
    </lineage>
</organism>
<dbReference type="Proteomes" id="UP000012106">
    <property type="component" value="Unassembled WGS sequence"/>
</dbReference>
<dbReference type="AlphaFoldDB" id="M6K542"/>
<proteinExistence type="predicted"/>
<evidence type="ECO:0000313" key="2">
    <source>
        <dbReference type="Proteomes" id="UP000012106"/>
    </source>
</evidence>
<gene>
    <name evidence="1" type="ORF">LEP1GSC063_1785</name>
</gene>
<evidence type="ECO:0000313" key="1">
    <source>
        <dbReference type="EMBL" id="EMN22852.1"/>
    </source>
</evidence>
<reference evidence="1 2" key="1">
    <citation type="submission" date="2013-01" db="EMBL/GenBank/DDBJ databases">
        <authorList>
            <person name="Harkins D.M."/>
            <person name="Durkin A.S."/>
            <person name="Brinkac L.M."/>
            <person name="Haft D.H."/>
            <person name="Selengut J.D."/>
            <person name="Sanka R."/>
            <person name="DePew J."/>
            <person name="Purushe J."/>
            <person name="Hartskeerl R.A."/>
            <person name="Ahmed A."/>
            <person name="van der Linden H."/>
            <person name="Goris M.G.A."/>
            <person name="Vinetz J.M."/>
            <person name="Sutton G.G."/>
            <person name="Nierman W.C."/>
            <person name="Fouts D.E."/>
        </authorList>
    </citation>
    <scope>NUCLEOTIDE SEQUENCE [LARGE SCALE GENOMIC DNA]</scope>
    <source>
        <strain evidence="1 2">MAVJ 401</strain>
    </source>
</reference>
<name>M6K542_9LEPT</name>
<protein>
    <submittedName>
        <fullName evidence="1">Uncharacterized protein</fullName>
    </submittedName>
</protein>
<dbReference type="EMBL" id="AHMU02000022">
    <property type="protein sequence ID" value="EMN22852.1"/>
    <property type="molecule type" value="Genomic_DNA"/>
</dbReference>
<sequence>MEKIFKKYFYKMNFSFDDRPQNGNFMQKFDFKISIYLYYKDAHQA</sequence>
<comment type="caution">
    <text evidence="1">The sequence shown here is derived from an EMBL/GenBank/DDBJ whole genome shotgun (WGS) entry which is preliminary data.</text>
</comment>